<evidence type="ECO:0000313" key="1">
    <source>
        <dbReference type="EMBL" id="ETJ29205.1"/>
    </source>
</evidence>
<comment type="caution">
    <text evidence="1">The sequence shown here is derived from an EMBL/GenBank/DDBJ whole genome shotgun (WGS) entry which is preliminary data.</text>
</comment>
<sequence>STSVSAKLVSDLKEKSKVAIASKRAAEIYKLDIKFIFR</sequence>
<dbReference type="Gene3D" id="3.40.190.10">
    <property type="entry name" value="Periplasmic binding protein-like II"/>
    <property type="match status" value="1"/>
</dbReference>
<accession>W1XI85</accession>
<proteinExistence type="predicted"/>
<organism evidence="1">
    <name type="scientific">human gut metagenome</name>
    <dbReference type="NCBI Taxonomy" id="408170"/>
    <lineage>
        <taxon>unclassified sequences</taxon>
        <taxon>metagenomes</taxon>
        <taxon>organismal metagenomes</taxon>
    </lineage>
</organism>
<gene>
    <name evidence="1" type="ORF">Q604_UNBC16248G0001</name>
</gene>
<dbReference type="EMBL" id="AZMM01016248">
    <property type="protein sequence ID" value="ETJ29205.1"/>
    <property type="molecule type" value="Genomic_DNA"/>
</dbReference>
<reference evidence="1" key="1">
    <citation type="submission" date="2013-12" db="EMBL/GenBank/DDBJ databases">
        <title>A Varibaculum cambriense genome reconstructed from a premature infant gut community with otherwise low bacterial novelty that shifts toward anaerobic metabolism during the third week of life.</title>
        <authorList>
            <person name="Brown C.T."/>
            <person name="Sharon I."/>
            <person name="Thomas B.C."/>
            <person name="Castelle C.J."/>
            <person name="Morowitz M.J."/>
            <person name="Banfield J.F."/>
        </authorList>
    </citation>
    <scope>NUCLEOTIDE SEQUENCE</scope>
</reference>
<feature type="non-terminal residue" evidence="1">
    <location>
        <position position="1"/>
    </location>
</feature>
<name>W1XI85_9ZZZZ</name>
<protein>
    <submittedName>
        <fullName evidence="1">p-protein</fullName>
    </submittedName>
</protein>
<dbReference type="AlphaFoldDB" id="W1XI85"/>